<accession>A0A1X1Y3Y5</accession>
<gene>
    <name evidence="1" type="ORF">MLAC_46340</name>
</gene>
<proteinExistence type="predicted"/>
<dbReference type="Proteomes" id="UP000466396">
    <property type="component" value="Chromosome"/>
</dbReference>
<evidence type="ECO:0000313" key="1">
    <source>
        <dbReference type="EMBL" id="BBX99340.1"/>
    </source>
</evidence>
<dbReference type="EMBL" id="AP022581">
    <property type="protein sequence ID" value="BBX99340.1"/>
    <property type="molecule type" value="Genomic_DNA"/>
</dbReference>
<dbReference type="RefSeq" id="WP_085160968.1">
    <property type="nucleotide sequence ID" value="NZ_AP022581.1"/>
</dbReference>
<dbReference type="OrthoDB" id="4753168at2"/>
<reference evidence="1 2" key="1">
    <citation type="journal article" date="2019" name="Emerg. Microbes Infect.">
        <title>Comprehensive subspecies identification of 175 nontuberculous mycobacteria species based on 7547 genomic profiles.</title>
        <authorList>
            <person name="Matsumoto Y."/>
            <person name="Kinjo T."/>
            <person name="Motooka D."/>
            <person name="Nabeya D."/>
            <person name="Jung N."/>
            <person name="Uechi K."/>
            <person name="Horii T."/>
            <person name="Iida T."/>
            <person name="Fujita J."/>
            <person name="Nakamura S."/>
        </authorList>
    </citation>
    <scope>NUCLEOTIDE SEQUENCE [LARGE SCALE GENOMIC DNA]</scope>
    <source>
        <strain evidence="1 2">JCM 15657</strain>
    </source>
</reference>
<name>A0A1X1Y3Y5_9MYCO</name>
<sequence length="85" mass="8740">MTVTHLASHGGAFQAGYLALALGVPTLGWILLIVGLKQRARTRPQPGARPHQLTPPARAASSGTALIVVGAALLTVGVLAIAWRL</sequence>
<organism evidence="1 2">
    <name type="scientific">Mycobacterium lacus</name>
    <dbReference type="NCBI Taxonomy" id="169765"/>
    <lineage>
        <taxon>Bacteria</taxon>
        <taxon>Bacillati</taxon>
        <taxon>Actinomycetota</taxon>
        <taxon>Actinomycetes</taxon>
        <taxon>Mycobacteriales</taxon>
        <taxon>Mycobacteriaceae</taxon>
        <taxon>Mycobacterium</taxon>
    </lineage>
</organism>
<protein>
    <submittedName>
        <fullName evidence="1">Uncharacterized protein</fullName>
    </submittedName>
</protein>
<keyword evidence="2" id="KW-1185">Reference proteome</keyword>
<dbReference type="KEGG" id="mlj:MLAC_46340"/>
<dbReference type="STRING" id="169765.AWC15_01560"/>
<dbReference type="AlphaFoldDB" id="A0A1X1Y3Y5"/>
<evidence type="ECO:0000313" key="2">
    <source>
        <dbReference type="Proteomes" id="UP000466396"/>
    </source>
</evidence>